<accession>A0A8H5C0G1</accession>
<comment type="caution">
    <text evidence="1">The sequence shown here is derived from an EMBL/GenBank/DDBJ whole genome shotgun (WGS) entry which is preliminary data.</text>
</comment>
<evidence type="ECO:0000313" key="2">
    <source>
        <dbReference type="Proteomes" id="UP000541558"/>
    </source>
</evidence>
<name>A0A8H5C0G1_9AGAR</name>
<proteinExistence type="predicted"/>
<keyword evidence="2" id="KW-1185">Reference proteome</keyword>
<dbReference type="OrthoDB" id="10330286at2759"/>
<dbReference type="Proteomes" id="UP000541558">
    <property type="component" value="Unassembled WGS sequence"/>
</dbReference>
<evidence type="ECO:0000313" key="1">
    <source>
        <dbReference type="EMBL" id="KAF5332718.1"/>
    </source>
</evidence>
<sequence>MAVESILNRPRSRSTLKAQAPTLPLELQFLILDVVVGEAGSPTIQREPTLQACMSVCRPFYDYLTPIVYKRIVCYSSTHTKEAHGFLSRSPHLLKHVRELSLRKAKESSWMDKGSLVENLLILLSENALEDLSITFTDRRVVWMELRDNIRTALLKATGPGSRLHTLSLVNAEISRNLFDGLSSEIRVLDIRGTTLPFQRHHNFGKVPMSPIPRPQLKVERIALFHSRDVVAHLCNRELDIAFPELKTIDLPSGYPALSADSIEHLIRHAPNLERLRVSVNKGGIWRPLDFNWLTCKGPFKHLEIDHNLTGLASTVLPSLVHSAEAVVSPSKLETVRVVAKRSADQDGTFDFPLALSQWVVSLDLREELRRPCFPNMESIVFDFRELRLPPFGAQVLRKWVAGREAARGSTEELTKFRVEYLL</sequence>
<reference evidence="1 2" key="1">
    <citation type="journal article" date="2020" name="ISME J.">
        <title>Uncovering the hidden diversity of litter-decomposition mechanisms in mushroom-forming fungi.</title>
        <authorList>
            <person name="Floudas D."/>
            <person name="Bentzer J."/>
            <person name="Ahren D."/>
            <person name="Johansson T."/>
            <person name="Persson P."/>
            <person name="Tunlid A."/>
        </authorList>
    </citation>
    <scope>NUCLEOTIDE SEQUENCE [LARGE SCALE GENOMIC DNA]</scope>
    <source>
        <strain evidence="1 2">CBS 175.51</strain>
    </source>
</reference>
<dbReference type="AlphaFoldDB" id="A0A8H5C0G1"/>
<gene>
    <name evidence="1" type="ORF">D9611_005464</name>
</gene>
<protein>
    <submittedName>
        <fullName evidence="1">Uncharacterized protein</fullName>
    </submittedName>
</protein>
<dbReference type="EMBL" id="JAACJK010000110">
    <property type="protein sequence ID" value="KAF5332718.1"/>
    <property type="molecule type" value="Genomic_DNA"/>
</dbReference>
<organism evidence="1 2">
    <name type="scientific">Ephemerocybe angulata</name>
    <dbReference type="NCBI Taxonomy" id="980116"/>
    <lineage>
        <taxon>Eukaryota</taxon>
        <taxon>Fungi</taxon>
        <taxon>Dikarya</taxon>
        <taxon>Basidiomycota</taxon>
        <taxon>Agaricomycotina</taxon>
        <taxon>Agaricomycetes</taxon>
        <taxon>Agaricomycetidae</taxon>
        <taxon>Agaricales</taxon>
        <taxon>Agaricineae</taxon>
        <taxon>Psathyrellaceae</taxon>
        <taxon>Ephemerocybe</taxon>
    </lineage>
</organism>